<reference evidence="2" key="1">
    <citation type="submission" date="2014-11" db="EMBL/GenBank/DDBJ databases">
        <title>Genome sequencing of Roseivirga sp. D-25.</title>
        <authorList>
            <person name="Selvaratnam C."/>
            <person name="Thevarajoo S."/>
            <person name="Goh K.M."/>
            <person name="Eee R."/>
            <person name="Chan K.-G."/>
            <person name="Chong C.S."/>
        </authorList>
    </citation>
    <scope>NUCLEOTIDE SEQUENCE [LARGE SCALE GENOMIC DNA]</scope>
    <source>
        <strain evidence="2">D-25</strain>
    </source>
</reference>
<organism evidence="1 2">
    <name type="scientific">Roseivirga seohaensis subsp. aquiponti</name>
    <dbReference type="NCBI Taxonomy" id="1566026"/>
    <lineage>
        <taxon>Bacteria</taxon>
        <taxon>Pseudomonadati</taxon>
        <taxon>Bacteroidota</taxon>
        <taxon>Cytophagia</taxon>
        <taxon>Cytophagales</taxon>
        <taxon>Roseivirgaceae</taxon>
        <taxon>Roseivirga</taxon>
    </lineage>
</organism>
<dbReference type="EMBL" id="JSVA01000033">
    <property type="protein sequence ID" value="KOF01408.1"/>
    <property type="molecule type" value="Genomic_DNA"/>
</dbReference>
<dbReference type="AlphaFoldDB" id="A0A0L8AG93"/>
<evidence type="ECO:0000313" key="1">
    <source>
        <dbReference type="EMBL" id="KOF01408.1"/>
    </source>
</evidence>
<gene>
    <name evidence="1" type="ORF">OB69_17715</name>
</gene>
<comment type="caution">
    <text evidence="1">The sequence shown here is derived from an EMBL/GenBank/DDBJ whole genome shotgun (WGS) entry which is preliminary data.</text>
</comment>
<protein>
    <submittedName>
        <fullName evidence="1">Uncharacterized protein</fullName>
    </submittedName>
</protein>
<dbReference type="Proteomes" id="UP000036908">
    <property type="component" value="Unassembled WGS sequence"/>
</dbReference>
<keyword evidence="2" id="KW-1185">Reference proteome</keyword>
<evidence type="ECO:0000313" key="2">
    <source>
        <dbReference type="Proteomes" id="UP000036908"/>
    </source>
</evidence>
<dbReference type="PATRIC" id="fig|1566026.4.peg.2183"/>
<accession>A0A0L8AG93</accession>
<sequence length="205" mass="24729">MTKNKTKEYKDRILKSFPTELKLDVESVIKILPLEKNDVKLSNGQVYNVDNLIHPTELTIKLNGEQLIIPYRVYFDEPDIESETDLTDRQKIILNCIFLRNHNGYLRERRLNNLIAKDEKWIIPFTIQLIGEYVFEILEVLDEHINKKTINDYYSFTTENPKYWQQTESRMISYWNEYYRRKFPKLKEYLGTALVKRINNERTIE</sequence>
<proteinExistence type="predicted"/>
<name>A0A0L8AG93_9BACT</name>